<dbReference type="Gene3D" id="1.10.8.430">
    <property type="entry name" value="Helical domain of apoptotic protease-activating factors"/>
    <property type="match status" value="1"/>
</dbReference>
<evidence type="ECO:0000259" key="4">
    <source>
        <dbReference type="PROSITE" id="PS50104"/>
    </source>
</evidence>
<dbReference type="InterPro" id="IPR002182">
    <property type="entry name" value="NB-ARC"/>
</dbReference>
<dbReference type="Pfam" id="PF23282">
    <property type="entry name" value="WHD_ROQ1"/>
    <property type="match status" value="1"/>
</dbReference>
<dbReference type="PANTHER" id="PTHR11017:SF574">
    <property type="entry name" value="ADP-RIBOSYL CYCLASE_CYCLIC ADP-RIBOSE HYDROLASE"/>
    <property type="match status" value="1"/>
</dbReference>
<organism evidence="5 6">
    <name type="scientific">Malus baccata</name>
    <name type="common">Siberian crab apple</name>
    <name type="synonym">Pyrus baccata</name>
    <dbReference type="NCBI Taxonomy" id="106549"/>
    <lineage>
        <taxon>Eukaryota</taxon>
        <taxon>Viridiplantae</taxon>
        <taxon>Streptophyta</taxon>
        <taxon>Embryophyta</taxon>
        <taxon>Tracheophyta</taxon>
        <taxon>Spermatophyta</taxon>
        <taxon>Magnoliopsida</taxon>
        <taxon>eudicotyledons</taxon>
        <taxon>Gunneridae</taxon>
        <taxon>Pentapetalae</taxon>
        <taxon>rosids</taxon>
        <taxon>fabids</taxon>
        <taxon>Rosales</taxon>
        <taxon>Rosaceae</taxon>
        <taxon>Amygdaloideae</taxon>
        <taxon>Maleae</taxon>
        <taxon>Malus</taxon>
    </lineage>
</organism>
<dbReference type="PRINTS" id="PR00364">
    <property type="entry name" value="DISEASERSIST"/>
</dbReference>
<dbReference type="Gene3D" id="3.40.50.300">
    <property type="entry name" value="P-loop containing nucleotide triphosphate hydrolases"/>
    <property type="match status" value="1"/>
</dbReference>
<dbReference type="InterPro" id="IPR044974">
    <property type="entry name" value="Disease_R_plants"/>
</dbReference>
<dbReference type="FunFam" id="3.40.50.10140:FF:000007">
    <property type="entry name" value="Disease resistance protein (TIR-NBS-LRR class)"/>
    <property type="match status" value="1"/>
</dbReference>
<evidence type="ECO:0000256" key="1">
    <source>
        <dbReference type="ARBA" id="ARBA00022614"/>
    </source>
</evidence>
<proteinExistence type="predicted"/>
<dbReference type="PROSITE" id="PS50104">
    <property type="entry name" value="TIR"/>
    <property type="match status" value="1"/>
</dbReference>
<dbReference type="InterPro" id="IPR000157">
    <property type="entry name" value="TIR_dom"/>
</dbReference>
<dbReference type="InterPro" id="IPR027417">
    <property type="entry name" value="P-loop_NTPase"/>
</dbReference>
<dbReference type="GO" id="GO:0007165">
    <property type="term" value="P:signal transduction"/>
    <property type="evidence" value="ECO:0007669"/>
    <property type="project" value="InterPro"/>
</dbReference>
<sequence length="1165" mass="131784">MTVSNTARFRHFHILHKPHTTHCISCSVSSVSSYFLQSHLQHSKKSPPSTGLRTWHYLTSSWFCLRCKILYTKVSGATTVQILYLLSVIKYFLRSLHSLIFLRDREMEVIGTSSGAADSVTAVDDVNIPPLREKYDVFLSFRGEDTRLTFTSHLHAALLRKKIETYIDYRLQKGDEIGPALREAIEKSRLSVIIFSKKYASSTWCLNELVHILECKRKYGQMVVSIFYDISPSDVRKQKGSYADAFAQLENRFKDRMDKVIEWKAALEEATGLSGSDYSDKKRTEAGFIEEVVEDISTKLKRETSYDSNGMFGIESRIEQVESLLSTDDWQGVCTVGIWGTGGIGKTTLAKAVIKRLSSKFEAACFLSNVTEKSKHIGGADQLQKTLLGEILKEENLSIDSTSVQDRLGRTKVLIVFDDVSDSRQIKDLAGDNLHYGDGSRIIVTSREQSVLVKAVSDEKYIYEVKKINTDDALRLFQFHAFKDNSPREGYTELSARVVKYAGGIPLALEVLGSLLFPCKNEQEWEDVLSTLRDYPNEEILNTFRVSYNRLGRNAQEVFLDIACFYKGDHIEHVKKMVDFGGSCAADGIRVLRDRSLISIDSEWKTIDMHDLVQETGQAIVHEQCPEEPGRRSRLFIAKDINHVLENNSGTEKVQAIILPWSGNRKPNSDRADFKKMYNMRLFSVSNWKSKTLNLQTLSLPNSLRYLHLTGYPLKSLPPEFSLENLVELHMPCSEVTQLWDGGQNHMNLKVIRLYACKRLTALPDLSGSPNIEHMNLSGCESLVEIPQHLKNLDKLTYLNLTRCKSLAYLPEIPGNIEFLSLRYTGIKELPSSVWSHEKISSLDITRCEKLKELPGNTCKLKVSGAFSLYGCTSLKKFRELPRGIGKLNLSLTRIKVLPTSSMRCLLRLTKLKLRNCINIASLLPSICKLKSLEELDLSRCSVLTVVPSSIYELTNIKTLSFSCCRKLRNFPQPTAGSVGFLSLEVLNLHGSGILEIPEGIICSTSLRVLKLGKTEIRSIPSSIKQVSQLSRLCLSWCESLRSLPELPVVRRLHADGCKSLKTVSSSRTAITRCWNRYELLREEHTFVYCPSLGYDARSSIMVDSQLRIMRVATASSKLKEEKEDYICSSTASSNLKEEEEYEEEEHCNCFYEEDYVCFSTASSN</sequence>
<dbReference type="PANTHER" id="PTHR11017">
    <property type="entry name" value="LEUCINE-RICH REPEAT-CONTAINING PROTEIN"/>
    <property type="match status" value="1"/>
</dbReference>
<keyword evidence="2" id="KW-0677">Repeat</keyword>
<keyword evidence="1" id="KW-0433">Leucine-rich repeat</keyword>
<dbReference type="AlphaFoldDB" id="A0A540NE15"/>
<comment type="caution">
    <text evidence="5">The sequence shown here is derived from an EMBL/GenBank/DDBJ whole genome shotgun (WGS) entry which is preliminary data.</text>
</comment>
<accession>A0A540NE15</accession>
<dbReference type="SUPFAM" id="SSF52200">
    <property type="entry name" value="Toll/Interleukin receptor TIR domain"/>
    <property type="match status" value="1"/>
</dbReference>
<dbReference type="SUPFAM" id="SSF52058">
    <property type="entry name" value="L domain-like"/>
    <property type="match status" value="2"/>
</dbReference>
<dbReference type="Gene3D" id="3.80.10.10">
    <property type="entry name" value="Ribonuclease Inhibitor"/>
    <property type="match status" value="3"/>
</dbReference>
<keyword evidence="3" id="KW-0520">NAD</keyword>
<name>A0A540NE15_MALBA</name>
<dbReference type="GO" id="GO:0006952">
    <property type="term" value="P:defense response"/>
    <property type="evidence" value="ECO:0007669"/>
    <property type="project" value="InterPro"/>
</dbReference>
<dbReference type="EMBL" id="VIEB01000064">
    <property type="protein sequence ID" value="TQE08843.1"/>
    <property type="molecule type" value="Genomic_DNA"/>
</dbReference>
<dbReference type="Pfam" id="PF00931">
    <property type="entry name" value="NB-ARC"/>
    <property type="match status" value="1"/>
</dbReference>
<gene>
    <name evidence="5" type="ORF">C1H46_005561</name>
</gene>
<dbReference type="SUPFAM" id="SSF52540">
    <property type="entry name" value="P-loop containing nucleoside triphosphate hydrolases"/>
    <property type="match status" value="1"/>
</dbReference>
<protein>
    <recommendedName>
        <fullName evidence="4">TIR domain-containing protein</fullName>
    </recommendedName>
</protein>
<evidence type="ECO:0000256" key="2">
    <source>
        <dbReference type="ARBA" id="ARBA00022737"/>
    </source>
</evidence>
<dbReference type="Pfam" id="PF07725">
    <property type="entry name" value="LRR_3"/>
    <property type="match status" value="1"/>
</dbReference>
<dbReference type="InterPro" id="IPR032675">
    <property type="entry name" value="LRR_dom_sf"/>
</dbReference>
<evidence type="ECO:0000313" key="6">
    <source>
        <dbReference type="Proteomes" id="UP000315295"/>
    </source>
</evidence>
<dbReference type="GO" id="GO:0043531">
    <property type="term" value="F:ADP binding"/>
    <property type="evidence" value="ECO:0007669"/>
    <property type="project" value="InterPro"/>
</dbReference>
<evidence type="ECO:0000256" key="3">
    <source>
        <dbReference type="ARBA" id="ARBA00023027"/>
    </source>
</evidence>
<dbReference type="InterPro" id="IPR058192">
    <property type="entry name" value="WHD_ROQ1-like"/>
</dbReference>
<dbReference type="InterPro" id="IPR035897">
    <property type="entry name" value="Toll_tir_struct_dom_sf"/>
</dbReference>
<dbReference type="Gene3D" id="3.40.50.10140">
    <property type="entry name" value="Toll/interleukin-1 receptor homology (TIR) domain"/>
    <property type="match status" value="1"/>
</dbReference>
<dbReference type="SMART" id="SM00255">
    <property type="entry name" value="TIR"/>
    <property type="match status" value="1"/>
</dbReference>
<feature type="domain" description="TIR" evidence="4">
    <location>
        <begin position="133"/>
        <end position="300"/>
    </location>
</feature>
<dbReference type="InterPro" id="IPR011713">
    <property type="entry name" value="Leu-rich_rpt_3"/>
</dbReference>
<reference evidence="5 6" key="1">
    <citation type="journal article" date="2019" name="G3 (Bethesda)">
        <title>Sequencing of a Wild Apple (Malus baccata) Genome Unravels the Differences Between Cultivated and Wild Apple Species Regarding Disease Resistance and Cold Tolerance.</title>
        <authorList>
            <person name="Chen X."/>
        </authorList>
    </citation>
    <scope>NUCLEOTIDE SEQUENCE [LARGE SCALE GENOMIC DNA]</scope>
    <source>
        <strain evidence="6">cv. Shandingzi</strain>
        <tissue evidence="5">Leaves</tissue>
    </source>
</reference>
<evidence type="ECO:0000313" key="5">
    <source>
        <dbReference type="EMBL" id="TQE08843.1"/>
    </source>
</evidence>
<dbReference type="InterPro" id="IPR042197">
    <property type="entry name" value="Apaf_helical"/>
</dbReference>
<keyword evidence="6" id="KW-1185">Reference proteome</keyword>
<dbReference type="Pfam" id="PF01582">
    <property type="entry name" value="TIR"/>
    <property type="match status" value="1"/>
</dbReference>
<dbReference type="Proteomes" id="UP000315295">
    <property type="component" value="Unassembled WGS sequence"/>
</dbReference>